<name>A0ABS1TI58_9BACI</name>
<dbReference type="RefSeq" id="WP_202651928.1">
    <property type="nucleotide sequence ID" value="NZ_JAESWB010000025.1"/>
</dbReference>
<accession>A0ABS1TI58</accession>
<organism evidence="2 3">
    <name type="scientific">Neobacillus paridis</name>
    <dbReference type="NCBI Taxonomy" id="2803862"/>
    <lineage>
        <taxon>Bacteria</taxon>
        <taxon>Bacillati</taxon>
        <taxon>Bacillota</taxon>
        <taxon>Bacilli</taxon>
        <taxon>Bacillales</taxon>
        <taxon>Bacillaceae</taxon>
        <taxon>Neobacillus</taxon>
    </lineage>
</organism>
<proteinExistence type="predicted"/>
<sequence length="112" mass="12649">MLKINIEKIIASLIIIICLVFVTLIIFTKWNTTNQPVNPTTAHTKAIETYEYIITKIDPSGYYGKSTNNDTGIYFVNANIPKGTIIQTGDKIRVSFPKGEWDVITNIEKINQ</sequence>
<gene>
    <name evidence="2" type="ORF">JK635_01990</name>
</gene>
<keyword evidence="3" id="KW-1185">Reference proteome</keyword>
<keyword evidence="1" id="KW-1133">Transmembrane helix</keyword>
<dbReference type="EMBL" id="JAESWB010000025">
    <property type="protein sequence ID" value="MBL4951010.1"/>
    <property type="molecule type" value="Genomic_DNA"/>
</dbReference>
<reference evidence="2 3" key="1">
    <citation type="submission" date="2021-01" db="EMBL/GenBank/DDBJ databases">
        <title>Genome public.</title>
        <authorList>
            <person name="Liu C."/>
            <person name="Sun Q."/>
        </authorList>
    </citation>
    <scope>NUCLEOTIDE SEQUENCE [LARGE SCALE GENOMIC DNA]</scope>
    <source>
        <strain evidence="2 3">YIM B02564</strain>
    </source>
</reference>
<keyword evidence="1" id="KW-0472">Membrane</keyword>
<evidence type="ECO:0000313" key="3">
    <source>
        <dbReference type="Proteomes" id="UP000623967"/>
    </source>
</evidence>
<feature type="transmembrane region" description="Helical" evidence="1">
    <location>
        <begin position="9"/>
        <end position="30"/>
    </location>
</feature>
<evidence type="ECO:0000313" key="2">
    <source>
        <dbReference type="EMBL" id="MBL4951010.1"/>
    </source>
</evidence>
<comment type="caution">
    <text evidence="2">The sequence shown here is derived from an EMBL/GenBank/DDBJ whole genome shotgun (WGS) entry which is preliminary data.</text>
</comment>
<protein>
    <submittedName>
        <fullName evidence="2">Uncharacterized protein</fullName>
    </submittedName>
</protein>
<evidence type="ECO:0000256" key="1">
    <source>
        <dbReference type="SAM" id="Phobius"/>
    </source>
</evidence>
<keyword evidence="1" id="KW-0812">Transmembrane</keyword>
<dbReference type="Proteomes" id="UP000623967">
    <property type="component" value="Unassembled WGS sequence"/>
</dbReference>